<gene>
    <name evidence="10" type="ORF">OIT47_010290</name>
</gene>
<protein>
    <submittedName>
        <fullName evidence="10">Diacylglycerol kinase family lipid kinase</fullName>
    </submittedName>
</protein>
<comment type="similarity">
    <text evidence="2">Belongs to the diacylglycerol/lipid kinase family.</text>
</comment>
<dbReference type="InterPro" id="IPR017438">
    <property type="entry name" value="ATP-NAD_kinase_N"/>
</dbReference>
<dbReference type="Proteomes" id="UP001146336">
    <property type="component" value="Unassembled WGS sequence"/>
</dbReference>
<keyword evidence="7" id="KW-0443">Lipid metabolism</keyword>
<evidence type="ECO:0000256" key="3">
    <source>
        <dbReference type="ARBA" id="ARBA00022679"/>
    </source>
</evidence>
<dbReference type="RefSeq" id="WP_242458294.1">
    <property type="nucleotide sequence ID" value="NZ_JAOZFC020000003.1"/>
</dbReference>
<comment type="cofactor">
    <cofactor evidence="1">
        <name>Mg(2+)</name>
        <dbReference type="ChEBI" id="CHEBI:18420"/>
    </cofactor>
</comment>
<evidence type="ECO:0000256" key="4">
    <source>
        <dbReference type="ARBA" id="ARBA00022741"/>
    </source>
</evidence>
<keyword evidence="5 10" id="KW-0418">Kinase</keyword>
<evidence type="ECO:0000313" key="11">
    <source>
        <dbReference type="Proteomes" id="UP001146336"/>
    </source>
</evidence>
<organism evidence="10 11">
    <name type="scientific">Weissella fermenti</name>
    <dbReference type="NCBI Taxonomy" id="2987699"/>
    <lineage>
        <taxon>Bacteria</taxon>
        <taxon>Bacillati</taxon>
        <taxon>Bacillota</taxon>
        <taxon>Bacilli</taxon>
        <taxon>Lactobacillales</taxon>
        <taxon>Lactobacillaceae</taxon>
        <taxon>Weissella</taxon>
    </lineage>
</organism>
<keyword evidence="6" id="KW-0067">ATP-binding</keyword>
<dbReference type="EMBL" id="JAOZFC020000003">
    <property type="protein sequence ID" value="MDF9300657.1"/>
    <property type="molecule type" value="Genomic_DNA"/>
</dbReference>
<dbReference type="InterPro" id="IPR001206">
    <property type="entry name" value="Diacylglycerol_kinase_cat_dom"/>
</dbReference>
<proteinExistence type="inferred from homology"/>
<keyword evidence="7" id="KW-0594">Phospholipid biosynthesis</keyword>
<dbReference type="PANTHER" id="PTHR12358:SF54">
    <property type="entry name" value="SPHINGOSINE KINASE RELATED PROTEIN"/>
    <property type="match status" value="1"/>
</dbReference>
<sequence>MAKKMHYTFFVNPAARSGKSMVVWGEVEQFLKSTGVAFDSRLSTAPGELRKWAYQYAKYEDSADRQLVVVGGDGSLNEVINGLLAFDTKRSIPLAYIPAGSGNDFARAHGITGTPVEMMQTILAKVDASEPKSIDIGEYMDAVKRERRFFLNNVGIGFDATTVEIANNSRIKNILNKLKLGKATYGVALIEALSRQDRFPVEIIANGRKFYTPRGYLLTVSNHPYFGGGVKIMPDADPTDGKIDLIMIERPQFFMKILWLLVQLVRGRHYNYSEVHRFTAASIRVRTSRLEFGHADGEELGSRAYDLMVTTRPYPFWL</sequence>
<dbReference type="GO" id="GO:0016301">
    <property type="term" value="F:kinase activity"/>
    <property type="evidence" value="ECO:0007669"/>
    <property type="project" value="UniProtKB-KW"/>
</dbReference>
<dbReference type="SMART" id="SM00046">
    <property type="entry name" value="DAGKc"/>
    <property type="match status" value="1"/>
</dbReference>
<keyword evidence="4" id="KW-0547">Nucleotide-binding</keyword>
<evidence type="ECO:0000256" key="8">
    <source>
        <dbReference type="ARBA" id="ARBA00023264"/>
    </source>
</evidence>
<evidence type="ECO:0000313" key="10">
    <source>
        <dbReference type="EMBL" id="MDF9300657.1"/>
    </source>
</evidence>
<comment type="caution">
    <text evidence="10">The sequence shown here is derived from an EMBL/GenBank/DDBJ whole genome shotgun (WGS) entry which is preliminary data.</text>
</comment>
<dbReference type="Pfam" id="PF00781">
    <property type="entry name" value="DAGK_cat"/>
    <property type="match status" value="1"/>
</dbReference>
<evidence type="ECO:0000259" key="9">
    <source>
        <dbReference type="PROSITE" id="PS50146"/>
    </source>
</evidence>
<reference evidence="10" key="1">
    <citation type="submission" date="2023-03" db="EMBL/GenBank/DDBJ databases">
        <title>Comparative genomics of Weissella fermenti BK2, and weissella type species.</title>
        <authorList>
            <person name="Lee J.K."/>
            <person name="Baek J.H."/>
            <person name="Kim J.M."/>
            <person name="Choi D.G."/>
            <person name="Jeon C.O."/>
        </authorList>
    </citation>
    <scope>NUCLEOTIDE SEQUENCE</scope>
    <source>
        <strain evidence="10">BK2</strain>
    </source>
</reference>
<evidence type="ECO:0000256" key="7">
    <source>
        <dbReference type="ARBA" id="ARBA00023209"/>
    </source>
</evidence>
<evidence type="ECO:0000256" key="6">
    <source>
        <dbReference type="ARBA" id="ARBA00022840"/>
    </source>
</evidence>
<feature type="domain" description="DAGKc" evidence="9">
    <location>
        <begin position="2"/>
        <end position="143"/>
    </location>
</feature>
<keyword evidence="7" id="KW-0444">Lipid biosynthesis</keyword>
<dbReference type="NCBIfam" id="TIGR00147">
    <property type="entry name" value="YegS/Rv2252/BmrU family lipid kinase"/>
    <property type="match status" value="1"/>
</dbReference>
<keyword evidence="8" id="KW-1208">Phospholipid metabolism</keyword>
<keyword evidence="11" id="KW-1185">Reference proteome</keyword>
<dbReference type="SUPFAM" id="SSF111331">
    <property type="entry name" value="NAD kinase/diacylglycerol kinase-like"/>
    <property type="match status" value="1"/>
</dbReference>
<keyword evidence="3" id="KW-0808">Transferase</keyword>
<accession>A0ABT6D5H2</accession>
<dbReference type="PANTHER" id="PTHR12358">
    <property type="entry name" value="SPHINGOSINE KINASE"/>
    <property type="match status" value="1"/>
</dbReference>
<dbReference type="Pfam" id="PF19279">
    <property type="entry name" value="YegS_C"/>
    <property type="match status" value="1"/>
</dbReference>
<dbReference type="InterPro" id="IPR016064">
    <property type="entry name" value="NAD/diacylglycerol_kinase_sf"/>
</dbReference>
<dbReference type="Gene3D" id="2.60.200.40">
    <property type="match status" value="1"/>
</dbReference>
<name>A0ABT6D5H2_9LACO</name>
<dbReference type="Gene3D" id="3.40.50.10330">
    <property type="entry name" value="Probable inorganic polyphosphate/atp-NAD kinase, domain 1"/>
    <property type="match status" value="1"/>
</dbReference>
<evidence type="ECO:0000256" key="2">
    <source>
        <dbReference type="ARBA" id="ARBA00005983"/>
    </source>
</evidence>
<dbReference type="PROSITE" id="PS50146">
    <property type="entry name" value="DAGK"/>
    <property type="match status" value="1"/>
</dbReference>
<evidence type="ECO:0000256" key="5">
    <source>
        <dbReference type="ARBA" id="ARBA00022777"/>
    </source>
</evidence>
<dbReference type="InterPro" id="IPR005218">
    <property type="entry name" value="Diacylglycerol/lipid_kinase"/>
</dbReference>
<dbReference type="InterPro" id="IPR050187">
    <property type="entry name" value="Lipid_Phosphate_FormReg"/>
</dbReference>
<evidence type="ECO:0000256" key="1">
    <source>
        <dbReference type="ARBA" id="ARBA00001946"/>
    </source>
</evidence>
<dbReference type="InterPro" id="IPR045540">
    <property type="entry name" value="YegS/DAGK_C"/>
</dbReference>